<gene>
    <name evidence="1" type="ORF">CL2_26030</name>
    <name evidence="2" type="ORF">G5A72_05035</name>
</gene>
<reference evidence="2 4" key="3">
    <citation type="journal article" date="2020" name="Cell Host Microbe">
        <title>Functional and Genomic Variation between Human-Derived Isolates of Lachnospiraceae Reveals Inter- and Intra-Species Diversity.</title>
        <authorList>
            <person name="Sorbara M.T."/>
            <person name="Littmann E.R."/>
            <person name="Fontana E."/>
            <person name="Moody T.U."/>
            <person name="Kohout C.E."/>
            <person name="Gjonbalaj M."/>
            <person name="Eaton V."/>
            <person name="Seok R."/>
            <person name="Leiner I.M."/>
            <person name="Pamer E.G."/>
        </authorList>
    </citation>
    <scope>NUCLEOTIDE SEQUENCE [LARGE SCALE GENOMIC DNA]</scope>
    <source>
        <strain evidence="2 4">MSK.14.57</strain>
    </source>
</reference>
<sequence length="62" mass="7253">MAKVIKMVAAFDYPNTMEKVLPIEEIVERITEKGYKVEIGKIDMMLMQTEGKRIKVYEETEL</sequence>
<reference evidence="2" key="4">
    <citation type="submission" date="2020-02" db="EMBL/GenBank/DDBJ databases">
        <authorList>
            <person name="Littmann E."/>
            <person name="Sorbara M."/>
        </authorList>
    </citation>
    <scope>NUCLEOTIDE SEQUENCE</scope>
    <source>
        <strain evidence="2">MSK.14.57</strain>
    </source>
</reference>
<proteinExistence type="predicted"/>
<dbReference type="RefSeq" id="WP_015530768.1">
    <property type="nucleotide sequence ID" value="NC_021016.1"/>
</dbReference>
<dbReference type="Proteomes" id="UP001644750">
    <property type="component" value="Unassembled WGS sequence"/>
</dbReference>
<accession>D4MVL5</accession>
<dbReference type="PATRIC" id="fig|245018.3.peg.2893"/>
<dbReference type="KEGG" id="bprl:CL2_26030"/>
<reference evidence="1 3" key="1">
    <citation type="submission" date="2010-03" db="EMBL/GenBank/DDBJ databases">
        <title>The genome sequence of Clostridiales sp. SSC/2.</title>
        <authorList>
            <consortium name="metaHIT consortium -- http://www.metahit.eu/"/>
            <person name="Pajon A."/>
            <person name="Turner K."/>
            <person name="Parkhill J."/>
            <person name="Duncan S."/>
            <person name="Flint H."/>
        </authorList>
    </citation>
    <scope>NUCLEOTIDE SEQUENCE [LARGE SCALE GENOMIC DNA]</scope>
    <source>
        <strain evidence="1 3">SSC/2</strain>
    </source>
</reference>
<dbReference type="EMBL" id="JAAITB010000008">
    <property type="protein sequence ID" value="NSJ78962.1"/>
    <property type="molecule type" value="Genomic_DNA"/>
</dbReference>
<evidence type="ECO:0000313" key="2">
    <source>
        <dbReference type="EMBL" id="NSJ78962.1"/>
    </source>
</evidence>
<name>D4MVL5_ANAHA</name>
<evidence type="ECO:0000313" key="3">
    <source>
        <dbReference type="Proteomes" id="UP000008960"/>
    </source>
</evidence>
<protein>
    <submittedName>
        <fullName evidence="1">Uncharacterized protein</fullName>
    </submittedName>
</protein>
<dbReference type="EMBL" id="FP929061">
    <property type="protein sequence ID" value="CBL39431.1"/>
    <property type="molecule type" value="Genomic_DNA"/>
</dbReference>
<dbReference type="AlphaFoldDB" id="D4MVL5"/>
<organism evidence="1 3">
    <name type="scientific">Anaerostipes hadrus</name>
    <dbReference type="NCBI Taxonomy" id="649756"/>
    <lineage>
        <taxon>Bacteria</taxon>
        <taxon>Bacillati</taxon>
        <taxon>Bacillota</taxon>
        <taxon>Clostridia</taxon>
        <taxon>Lachnospirales</taxon>
        <taxon>Lachnospiraceae</taxon>
        <taxon>Anaerostipes</taxon>
    </lineage>
</organism>
<evidence type="ECO:0000313" key="4">
    <source>
        <dbReference type="Proteomes" id="UP001644750"/>
    </source>
</evidence>
<dbReference type="Proteomes" id="UP000008960">
    <property type="component" value="Chromosome"/>
</dbReference>
<reference evidence="1 3" key="2">
    <citation type="submission" date="2010-03" db="EMBL/GenBank/DDBJ databases">
        <authorList>
            <person name="Pajon A."/>
        </authorList>
    </citation>
    <scope>NUCLEOTIDE SEQUENCE [LARGE SCALE GENOMIC DNA]</scope>
    <source>
        <strain evidence="1 3">SSC/2</strain>
    </source>
</reference>
<evidence type="ECO:0000313" key="1">
    <source>
        <dbReference type="EMBL" id="CBL39431.1"/>
    </source>
</evidence>
<keyword evidence="4" id="KW-1185">Reference proteome</keyword>